<organism evidence="2 3">
    <name type="scientific">Hypocrea atroviridis (strain ATCC 20476 / IMI 206040)</name>
    <name type="common">Trichoderma atroviride</name>
    <dbReference type="NCBI Taxonomy" id="452589"/>
    <lineage>
        <taxon>Eukaryota</taxon>
        <taxon>Fungi</taxon>
        <taxon>Dikarya</taxon>
        <taxon>Ascomycota</taxon>
        <taxon>Pezizomycotina</taxon>
        <taxon>Sordariomycetes</taxon>
        <taxon>Hypocreomycetidae</taxon>
        <taxon>Hypocreales</taxon>
        <taxon>Hypocreaceae</taxon>
        <taxon>Trichoderma</taxon>
    </lineage>
</organism>
<dbReference type="AlphaFoldDB" id="G9NRG2"/>
<dbReference type="HOGENOM" id="CLU_313996_0_0_1"/>
<feature type="region of interest" description="Disordered" evidence="1">
    <location>
        <begin position="214"/>
        <end position="274"/>
    </location>
</feature>
<evidence type="ECO:0000256" key="1">
    <source>
        <dbReference type="SAM" id="MobiDB-lite"/>
    </source>
</evidence>
<dbReference type="Proteomes" id="UP000005426">
    <property type="component" value="Unassembled WGS sequence"/>
</dbReference>
<evidence type="ECO:0000313" key="3">
    <source>
        <dbReference type="Proteomes" id="UP000005426"/>
    </source>
</evidence>
<keyword evidence="3" id="KW-1185">Reference proteome</keyword>
<dbReference type="EMBL" id="ABDG02000022">
    <property type="protein sequence ID" value="EHK46595.1"/>
    <property type="molecule type" value="Genomic_DNA"/>
</dbReference>
<feature type="region of interest" description="Disordered" evidence="1">
    <location>
        <begin position="776"/>
        <end position="818"/>
    </location>
</feature>
<protein>
    <submittedName>
        <fullName evidence="2">Uncharacterized protein</fullName>
    </submittedName>
</protein>
<feature type="compositionally biased region" description="Acidic residues" evidence="1">
    <location>
        <begin position="225"/>
        <end position="256"/>
    </location>
</feature>
<name>G9NRG2_HYPAI</name>
<dbReference type="eggNOG" id="ENOG502STJN">
    <property type="taxonomic scope" value="Eukaryota"/>
</dbReference>
<sequence length="932" mass="105462">MNIENNNVFNNNNNNNNTGGFMEMVFEKEPEPDERTQGVTEADQRLARRLIEAGRVPNNNLLIPETGNTEETEVQGNAGYNPAPGIDDEMEVQGNAGHNSENQERTKKMTRAEKYVQGNTLIHNQNGQSGRATRSGAKTVLKWSALDQRLSKACRIAACTVEEVQGNNSMPSPYAPTVSSVEGADPSLYLKVTWQSIAHLFSYYMDGTEENVNKVKGQTNSEKEEINEEDDDMEEDIAKEEEGIAEEDLEDREEELETNRSTKDKNTSNRNEWPVMPKFTKGKVVYIPIAFLHALAAKQNPWPELTSMRNAPRDDLKNGPLNFNAKNVKLFTAADKSGVNASFTRVSGYNRLWVALRDGLGRLIFCLHDSSWSWHHYTEANRLKIAWRFALGAITPPSGAGGGKPPRYQVVPVGELKIKITAEGEERWRHRTGGAQALFTTFIDEINKKKKTNVDDGKVSLHTEDGIPTGYRLLSEDPFGLYRTYISVEGYNSYMNFLLLGAVTQDKEVETYRSRRKIIDTRALPKRLEKTQEEKERIEKENQDPKDKISPLDRTRINQNSMKAKDKILTVGILQADMDVIRRNGRDAIKRGDTRAKVEEKSSRDIQTLTIINVNARKIELAKGRRQFETKDQGDVMASSAPDTARKLLDWQWIDPKSRIIGRVRTTKRQTDYHPNEMFNGLYIAEWLHLSAYSWGGLADVQPDATVGKEGSSQIHPNFVLGTSETNSAMTRWEKAWQDLIEHEGELLNAAGENGRAYGGQLTIVRHPFRKISKKESTAIVSESDENKGASSTGMQGLDVEQPGPQNNGNEQKPNLKIPAKTGTKVYASFLHDVAHEPAANKPGIIQWAPESTQLDKTLQRAAKEFRWICYQFDYDLHINAVSKILRRRDGFKGSTRFYPFRRMLYHKIEHDLDAKLWKDMLNEALTTTWTL</sequence>
<feature type="region of interest" description="Disordered" evidence="1">
    <location>
        <begin position="529"/>
        <end position="552"/>
    </location>
</feature>
<feature type="compositionally biased region" description="Polar residues" evidence="1">
    <location>
        <begin position="804"/>
        <end position="813"/>
    </location>
</feature>
<reference evidence="2 3" key="1">
    <citation type="journal article" date="2011" name="Genome Biol.">
        <title>Comparative genome sequence analysis underscores mycoparasitism as the ancestral life style of Trichoderma.</title>
        <authorList>
            <person name="Kubicek C.P."/>
            <person name="Herrera-Estrella A."/>
            <person name="Seidl-Seiboth V."/>
            <person name="Martinez D.A."/>
            <person name="Druzhinina I.S."/>
            <person name="Thon M."/>
            <person name="Zeilinger S."/>
            <person name="Casas-Flores S."/>
            <person name="Horwitz B.A."/>
            <person name="Mukherjee P.K."/>
            <person name="Mukherjee M."/>
            <person name="Kredics L."/>
            <person name="Alcaraz L.D."/>
            <person name="Aerts A."/>
            <person name="Antal Z."/>
            <person name="Atanasova L."/>
            <person name="Cervantes-Badillo M.G."/>
            <person name="Challacombe J."/>
            <person name="Chertkov O."/>
            <person name="McCluskey K."/>
            <person name="Coulpier F."/>
            <person name="Deshpande N."/>
            <person name="von Doehren H."/>
            <person name="Ebbole D.J."/>
            <person name="Esquivel-Naranjo E.U."/>
            <person name="Fekete E."/>
            <person name="Flipphi M."/>
            <person name="Glaser F."/>
            <person name="Gomez-Rodriguez E.Y."/>
            <person name="Gruber S."/>
            <person name="Han C."/>
            <person name="Henrissat B."/>
            <person name="Hermosa R."/>
            <person name="Hernandez-Onate M."/>
            <person name="Karaffa L."/>
            <person name="Kosti I."/>
            <person name="Le Crom S."/>
            <person name="Lindquist E."/>
            <person name="Lucas S."/>
            <person name="Luebeck M."/>
            <person name="Luebeck P.S."/>
            <person name="Margeot A."/>
            <person name="Metz B."/>
            <person name="Misra M."/>
            <person name="Nevalainen H."/>
            <person name="Omann M."/>
            <person name="Packer N."/>
            <person name="Perrone G."/>
            <person name="Uresti-Rivera E.E."/>
            <person name="Salamov A."/>
            <person name="Schmoll M."/>
            <person name="Seiboth B."/>
            <person name="Shapiro H."/>
            <person name="Sukno S."/>
            <person name="Tamayo-Ramos J.A."/>
            <person name="Tisch D."/>
            <person name="Wiest A."/>
            <person name="Wilkinson H.H."/>
            <person name="Zhang M."/>
            <person name="Coutinho P.M."/>
            <person name="Kenerley C.M."/>
            <person name="Monte E."/>
            <person name="Baker S.E."/>
            <person name="Grigoriev I.V."/>
        </authorList>
    </citation>
    <scope>NUCLEOTIDE SEQUENCE [LARGE SCALE GENOMIC DNA]</scope>
    <source>
        <strain evidence="3">ATCC 20476 / IMI 206040</strain>
    </source>
</reference>
<feature type="compositionally biased region" description="Basic and acidic residues" evidence="1">
    <location>
        <begin position="257"/>
        <end position="267"/>
    </location>
</feature>
<evidence type="ECO:0000313" key="2">
    <source>
        <dbReference type="EMBL" id="EHK46595.1"/>
    </source>
</evidence>
<proteinExistence type="predicted"/>
<dbReference type="OrthoDB" id="4894672at2759"/>
<gene>
    <name evidence="2" type="ORF">TRIATDRAFT_89958</name>
</gene>
<accession>G9NRG2</accession>
<comment type="caution">
    <text evidence="2">The sequence shown here is derived from an EMBL/GenBank/DDBJ whole genome shotgun (WGS) entry which is preliminary data.</text>
</comment>